<keyword evidence="1" id="KW-0732">Signal</keyword>
<dbReference type="Gene3D" id="4.10.75.10">
    <property type="entry name" value="Elafin-like"/>
    <property type="match status" value="1"/>
</dbReference>
<dbReference type="GO" id="GO:0005576">
    <property type="term" value="C:extracellular region"/>
    <property type="evidence" value="ECO:0007669"/>
    <property type="project" value="InterPro"/>
</dbReference>
<dbReference type="SMART" id="SM00217">
    <property type="entry name" value="WAP"/>
    <property type="match status" value="1"/>
</dbReference>
<dbReference type="GO" id="GO:0030414">
    <property type="term" value="F:peptidase inhibitor activity"/>
    <property type="evidence" value="ECO:0007669"/>
    <property type="project" value="InterPro"/>
</dbReference>
<feature type="signal peptide" evidence="1">
    <location>
        <begin position="1"/>
        <end position="19"/>
    </location>
</feature>
<proteinExistence type="predicted"/>
<evidence type="ECO:0000256" key="1">
    <source>
        <dbReference type="SAM" id="SignalP"/>
    </source>
</evidence>
<evidence type="ECO:0000313" key="3">
    <source>
        <dbReference type="Ensembl" id="ENSCSRP00000019611.1"/>
    </source>
</evidence>
<dbReference type="Ensembl" id="ENSCSRT00000020496.1">
    <property type="protein sequence ID" value="ENSCSRP00000019611.1"/>
    <property type="gene ID" value="ENSCSRG00000014953.1"/>
</dbReference>
<reference evidence="3" key="1">
    <citation type="submission" date="2025-08" db="UniProtKB">
        <authorList>
            <consortium name="Ensembl"/>
        </authorList>
    </citation>
    <scope>IDENTIFICATION</scope>
</reference>
<protein>
    <recommendedName>
        <fullName evidence="2">WAP domain-containing protein</fullName>
    </recommendedName>
</protein>
<evidence type="ECO:0000259" key="2">
    <source>
        <dbReference type="PROSITE" id="PS51390"/>
    </source>
</evidence>
<keyword evidence="4" id="KW-1185">Reference proteome</keyword>
<feature type="domain" description="WAP" evidence="2">
    <location>
        <begin position="14"/>
        <end position="62"/>
    </location>
</feature>
<reference evidence="3" key="2">
    <citation type="submission" date="2025-09" db="UniProtKB">
        <authorList>
            <consortium name="Ensembl"/>
        </authorList>
    </citation>
    <scope>IDENTIFICATION</scope>
</reference>
<dbReference type="Pfam" id="PF00095">
    <property type="entry name" value="WAP"/>
    <property type="match status" value="1"/>
</dbReference>
<sequence>MASFPTAWTVCGRLRELAALVLLPAIRPQGPGICLEECSGDDSCPPGQKCCSNGCGHVCTVV</sequence>
<dbReference type="CDD" id="cd00199">
    <property type="entry name" value="WAP"/>
    <property type="match status" value="1"/>
</dbReference>
<dbReference type="PROSITE" id="PS51390">
    <property type="entry name" value="WAP"/>
    <property type="match status" value="1"/>
</dbReference>
<dbReference type="Proteomes" id="UP000694403">
    <property type="component" value="Unplaced"/>
</dbReference>
<organism evidence="3 4">
    <name type="scientific">Chelydra serpentina</name>
    <name type="common">Snapping turtle</name>
    <name type="synonym">Testudo serpentina</name>
    <dbReference type="NCBI Taxonomy" id="8475"/>
    <lineage>
        <taxon>Eukaryota</taxon>
        <taxon>Metazoa</taxon>
        <taxon>Chordata</taxon>
        <taxon>Craniata</taxon>
        <taxon>Vertebrata</taxon>
        <taxon>Euteleostomi</taxon>
        <taxon>Archelosauria</taxon>
        <taxon>Testudinata</taxon>
        <taxon>Testudines</taxon>
        <taxon>Cryptodira</taxon>
        <taxon>Durocryptodira</taxon>
        <taxon>Americhelydia</taxon>
        <taxon>Chelydroidea</taxon>
        <taxon>Chelydridae</taxon>
        <taxon>Chelydra</taxon>
    </lineage>
</organism>
<evidence type="ECO:0000313" key="4">
    <source>
        <dbReference type="Proteomes" id="UP000694403"/>
    </source>
</evidence>
<dbReference type="AlphaFoldDB" id="A0A8C3XSL0"/>
<dbReference type="SUPFAM" id="SSF57256">
    <property type="entry name" value="Elafin-like"/>
    <property type="match status" value="1"/>
</dbReference>
<dbReference type="InterPro" id="IPR008197">
    <property type="entry name" value="WAP_dom"/>
</dbReference>
<accession>A0A8C3XSL0</accession>
<name>A0A8C3XSL0_CHESE</name>
<dbReference type="InterPro" id="IPR036645">
    <property type="entry name" value="Elafin-like_sf"/>
</dbReference>
<feature type="chain" id="PRO_5034877632" description="WAP domain-containing protein" evidence="1">
    <location>
        <begin position="20"/>
        <end position="62"/>
    </location>
</feature>